<comment type="caution">
    <text evidence="9">The sequence shown here is derived from an EMBL/GenBank/DDBJ whole genome shotgun (WGS) entry which is preliminary data.</text>
</comment>
<name>A0A4R7I2K4_9ACTN</name>
<protein>
    <recommendedName>
        <fullName evidence="6">nicotinamidase</fullName>
        <ecNumber evidence="6">3.5.1.19</ecNumber>
    </recommendedName>
    <alternativeName>
        <fullName evidence="7">Nicotinamide deamidase</fullName>
    </alternativeName>
</protein>
<proteinExistence type="inferred from homology"/>
<dbReference type="Pfam" id="PF00857">
    <property type="entry name" value="Isochorismatase"/>
    <property type="match status" value="1"/>
</dbReference>
<dbReference type="Proteomes" id="UP000294558">
    <property type="component" value="Unassembled WGS sequence"/>
</dbReference>
<accession>A0A4R7I2K4</accession>
<dbReference type="AlphaFoldDB" id="A0A4R7I2K4"/>
<dbReference type="OrthoDB" id="9791276at2"/>
<evidence type="ECO:0000256" key="4">
    <source>
        <dbReference type="ARBA" id="ARBA00022801"/>
    </source>
</evidence>
<feature type="domain" description="Isochorismatase-like" evidence="8">
    <location>
        <begin position="9"/>
        <end position="193"/>
    </location>
</feature>
<comment type="similarity">
    <text evidence="1">Belongs to the isochorismatase family.</text>
</comment>
<gene>
    <name evidence="9" type="ORF">BDK89_2465</name>
</gene>
<organism evidence="9 10">
    <name type="scientific">Ilumatobacter fluminis</name>
    <dbReference type="NCBI Taxonomy" id="467091"/>
    <lineage>
        <taxon>Bacteria</taxon>
        <taxon>Bacillati</taxon>
        <taxon>Actinomycetota</taxon>
        <taxon>Acidimicrobiia</taxon>
        <taxon>Acidimicrobiales</taxon>
        <taxon>Ilumatobacteraceae</taxon>
        <taxon>Ilumatobacter</taxon>
    </lineage>
</organism>
<dbReference type="InterPro" id="IPR052347">
    <property type="entry name" value="Isochorismatase_Nicotinamidase"/>
</dbReference>
<evidence type="ECO:0000256" key="7">
    <source>
        <dbReference type="ARBA" id="ARBA00043224"/>
    </source>
</evidence>
<evidence type="ECO:0000256" key="1">
    <source>
        <dbReference type="ARBA" id="ARBA00006336"/>
    </source>
</evidence>
<reference evidence="9 10" key="1">
    <citation type="submission" date="2019-03" db="EMBL/GenBank/DDBJ databases">
        <title>Sequencing the genomes of 1000 actinobacteria strains.</title>
        <authorList>
            <person name="Klenk H.-P."/>
        </authorList>
    </citation>
    <scope>NUCLEOTIDE SEQUENCE [LARGE SCALE GENOMIC DNA]</scope>
    <source>
        <strain evidence="9 10">DSM 18936</strain>
    </source>
</reference>
<evidence type="ECO:0000313" key="9">
    <source>
        <dbReference type="EMBL" id="TDT16866.1"/>
    </source>
</evidence>
<dbReference type="PANTHER" id="PTHR11080">
    <property type="entry name" value="PYRAZINAMIDASE/NICOTINAMIDASE"/>
    <property type="match status" value="1"/>
</dbReference>
<dbReference type="EC" id="3.5.1.19" evidence="6"/>
<dbReference type="InterPro" id="IPR036380">
    <property type="entry name" value="Isochorismatase-like_sf"/>
</dbReference>
<dbReference type="RefSeq" id="WP_133869200.1">
    <property type="nucleotide sequence ID" value="NZ_SOAU01000001.1"/>
</dbReference>
<evidence type="ECO:0000256" key="3">
    <source>
        <dbReference type="ARBA" id="ARBA00022723"/>
    </source>
</evidence>
<dbReference type="GO" id="GO:0046872">
    <property type="term" value="F:metal ion binding"/>
    <property type="evidence" value="ECO:0007669"/>
    <property type="project" value="UniProtKB-KW"/>
</dbReference>
<dbReference type="Gene3D" id="3.40.50.850">
    <property type="entry name" value="Isochorismatase-like"/>
    <property type="match status" value="1"/>
</dbReference>
<dbReference type="SUPFAM" id="SSF52499">
    <property type="entry name" value="Isochorismatase-like hydrolases"/>
    <property type="match status" value="1"/>
</dbReference>
<comment type="pathway">
    <text evidence="5">Cofactor biosynthesis; nicotinate biosynthesis; nicotinate from nicotinamide: step 1/1.</text>
</comment>
<dbReference type="PANTHER" id="PTHR11080:SF2">
    <property type="entry name" value="LD05707P"/>
    <property type="match status" value="1"/>
</dbReference>
<dbReference type="GO" id="GO:0019363">
    <property type="term" value="P:pyridine nucleotide biosynthetic process"/>
    <property type="evidence" value="ECO:0007669"/>
    <property type="project" value="UniProtKB-KW"/>
</dbReference>
<keyword evidence="3" id="KW-0479">Metal-binding</keyword>
<keyword evidence="2" id="KW-0662">Pyridine nucleotide biosynthesis</keyword>
<dbReference type="EMBL" id="SOAU01000001">
    <property type="protein sequence ID" value="TDT16866.1"/>
    <property type="molecule type" value="Genomic_DNA"/>
</dbReference>
<sequence>MPDSYDSRTALVVVDVQNDFADPNGSLFVTGGEQVVTAVNAEIEAARAGGATIAYTQDWHPPETPHFVTDGGTWPVHCVRDTWGAELHPDLVMEGPTVRKGTGGEDGYSGFSMQDPESGEVSPTGLHELLAERGAERVVVVGLALDVCVKATALDAVRLGYDTTVVAEASAPVELEDGDGERAIAEMREAGVRVP</sequence>
<evidence type="ECO:0000256" key="6">
    <source>
        <dbReference type="ARBA" id="ARBA00039017"/>
    </source>
</evidence>
<evidence type="ECO:0000313" key="10">
    <source>
        <dbReference type="Proteomes" id="UP000294558"/>
    </source>
</evidence>
<evidence type="ECO:0000259" key="8">
    <source>
        <dbReference type="Pfam" id="PF00857"/>
    </source>
</evidence>
<evidence type="ECO:0000256" key="5">
    <source>
        <dbReference type="ARBA" id="ARBA00037900"/>
    </source>
</evidence>
<evidence type="ECO:0000256" key="2">
    <source>
        <dbReference type="ARBA" id="ARBA00022642"/>
    </source>
</evidence>
<dbReference type="InterPro" id="IPR000868">
    <property type="entry name" value="Isochorismatase-like_dom"/>
</dbReference>
<keyword evidence="10" id="KW-1185">Reference proteome</keyword>
<keyword evidence="4" id="KW-0378">Hydrolase</keyword>
<dbReference type="GO" id="GO:0008936">
    <property type="term" value="F:nicotinamidase activity"/>
    <property type="evidence" value="ECO:0007669"/>
    <property type="project" value="UniProtKB-EC"/>
</dbReference>